<keyword evidence="2" id="KW-1185">Reference proteome</keyword>
<proteinExistence type="predicted"/>
<reference evidence="1" key="1">
    <citation type="submission" date="2020-08" db="EMBL/GenBank/DDBJ databases">
        <title>Multicomponent nature underlies the extraordinary mechanical properties of spider dragline silk.</title>
        <authorList>
            <person name="Kono N."/>
            <person name="Nakamura H."/>
            <person name="Mori M."/>
            <person name="Yoshida Y."/>
            <person name="Ohtoshi R."/>
            <person name="Malay A.D."/>
            <person name="Moran D.A.P."/>
            <person name="Tomita M."/>
            <person name="Numata K."/>
            <person name="Arakawa K."/>
        </authorList>
    </citation>
    <scope>NUCLEOTIDE SEQUENCE</scope>
</reference>
<comment type="caution">
    <text evidence="1">The sequence shown here is derived from an EMBL/GenBank/DDBJ whole genome shotgun (WGS) entry which is preliminary data.</text>
</comment>
<dbReference type="EMBL" id="BMAV01018802">
    <property type="protein sequence ID" value="GFY71420.1"/>
    <property type="molecule type" value="Genomic_DNA"/>
</dbReference>
<protein>
    <submittedName>
        <fullName evidence="1">Uncharacterized protein</fullName>
    </submittedName>
</protein>
<gene>
    <name evidence="1" type="ORF">TNIN_269671</name>
</gene>
<name>A0A8X7CMS0_9ARAC</name>
<sequence length="139" mass="16008">MLERISKNIILRTNREKSRYKKGALRSGWPSGYGIGLLQPLQKVATPWLQFIRYWKNNRPNHISNCRSHWLDGKPLILRYCLKGLYPDTASGRICKVGVIRLTVVSVGSMPAPGQPFLFFPHDIKFEIALLEIIKYLNN</sequence>
<evidence type="ECO:0000313" key="2">
    <source>
        <dbReference type="Proteomes" id="UP000886998"/>
    </source>
</evidence>
<accession>A0A8X7CMS0</accession>
<dbReference type="AlphaFoldDB" id="A0A8X7CMS0"/>
<dbReference type="Proteomes" id="UP000886998">
    <property type="component" value="Unassembled WGS sequence"/>
</dbReference>
<evidence type="ECO:0000313" key="1">
    <source>
        <dbReference type="EMBL" id="GFY71420.1"/>
    </source>
</evidence>
<organism evidence="1 2">
    <name type="scientific">Trichonephila inaurata madagascariensis</name>
    <dbReference type="NCBI Taxonomy" id="2747483"/>
    <lineage>
        <taxon>Eukaryota</taxon>
        <taxon>Metazoa</taxon>
        <taxon>Ecdysozoa</taxon>
        <taxon>Arthropoda</taxon>
        <taxon>Chelicerata</taxon>
        <taxon>Arachnida</taxon>
        <taxon>Araneae</taxon>
        <taxon>Araneomorphae</taxon>
        <taxon>Entelegynae</taxon>
        <taxon>Araneoidea</taxon>
        <taxon>Nephilidae</taxon>
        <taxon>Trichonephila</taxon>
        <taxon>Trichonephila inaurata</taxon>
    </lineage>
</organism>